<organism evidence="5 6">
    <name type="scientific">Nibrella saemangeumensis</name>
    <dbReference type="NCBI Taxonomy" id="1084526"/>
    <lineage>
        <taxon>Bacteria</taxon>
        <taxon>Pseudomonadati</taxon>
        <taxon>Bacteroidota</taxon>
        <taxon>Cytophagia</taxon>
        <taxon>Cytophagales</taxon>
        <taxon>Spirosomataceae</taxon>
        <taxon>Nibrella</taxon>
    </lineage>
</organism>
<reference evidence="6" key="1">
    <citation type="journal article" date="2019" name="Int. J. Syst. Evol. Microbiol.">
        <title>The Global Catalogue of Microorganisms (GCM) 10K type strain sequencing project: providing services to taxonomists for standard genome sequencing and annotation.</title>
        <authorList>
            <consortium name="The Broad Institute Genomics Platform"/>
            <consortium name="The Broad Institute Genome Sequencing Center for Infectious Disease"/>
            <person name="Wu L."/>
            <person name="Ma J."/>
        </authorList>
    </citation>
    <scope>NUCLEOTIDE SEQUENCE [LARGE SCALE GENOMIC DNA]</scope>
    <source>
        <strain evidence="6">JCM 17927</strain>
    </source>
</reference>
<proteinExistence type="predicted"/>
<comment type="caution">
    <text evidence="5">The sequence shown here is derived from an EMBL/GenBank/DDBJ whole genome shotgun (WGS) entry which is preliminary data.</text>
</comment>
<evidence type="ECO:0000259" key="3">
    <source>
        <dbReference type="Pfam" id="PF16640"/>
    </source>
</evidence>
<evidence type="ECO:0000256" key="1">
    <source>
        <dbReference type="ARBA" id="ARBA00022737"/>
    </source>
</evidence>
<dbReference type="InterPro" id="IPR026444">
    <property type="entry name" value="Secre_tail"/>
</dbReference>
<evidence type="ECO:0000313" key="6">
    <source>
        <dbReference type="Proteomes" id="UP001501175"/>
    </source>
</evidence>
<dbReference type="NCBIfam" id="TIGR04183">
    <property type="entry name" value="Por_Secre_tail"/>
    <property type="match status" value="1"/>
</dbReference>
<evidence type="ECO:0000259" key="2">
    <source>
        <dbReference type="Pfam" id="PF02494"/>
    </source>
</evidence>
<evidence type="ECO:0000313" key="5">
    <source>
        <dbReference type="EMBL" id="GAA4464428.1"/>
    </source>
</evidence>
<evidence type="ECO:0008006" key="7">
    <source>
        <dbReference type="Google" id="ProtNLM"/>
    </source>
</evidence>
<dbReference type="InterPro" id="IPR003410">
    <property type="entry name" value="HYR_dom"/>
</dbReference>
<feature type="domain" description="Secretion system C-terminal sorting" evidence="4">
    <location>
        <begin position="589"/>
        <end position="662"/>
    </location>
</feature>
<dbReference type="EMBL" id="BAABHD010000077">
    <property type="protein sequence ID" value="GAA4464428.1"/>
    <property type="molecule type" value="Genomic_DNA"/>
</dbReference>
<dbReference type="InterPro" id="IPR032109">
    <property type="entry name" value="Big_3_5"/>
</dbReference>
<gene>
    <name evidence="5" type="ORF">GCM10023189_43590</name>
</gene>
<name>A0ABP8NB80_9BACT</name>
<feature type="domain" description="Bacterial Ig-like" evidence="3">
    <location>
        <begin position="190"/>
        <end position="275"/>
    </location>
</feature>
<accession>A0ABP8NB80</accession>
<feature type="domain" description="HYR" evidence="2">
    <location>
        <begin position="99"/>
        <end position="179"/>
    </location>
</feature>
<dbReference type="Pfam" id="PF18962">
    <property type="entry name" value="Por_Secre_tail"/>
    <property type="match status" value="1"/>
</dbReference>
<dbReference type="InterPro" id="IPR008964">
    <property type="entry name" value="Invasin/intimin_cell_adhesion"/>
</dbReference>
<keyword evidence="1" id="KW-0677">Repeat</keyword>
<dbReference type="Pfam" id="PF16640">
    <property type="entry name" value="Big_3_5"/>
    <property type="match status" value="1"/>
</dbReference>
<dbReference type="Proteomes" id="UP001501175">
    <property type="component" value="Unassembled WGS sequence"/>
</dbReference>
<dbReference type="Gene3D" id="2.60.40.10">
    <property type="entry name" value="Immunoglobulins"/>
    <property type="match status" value="1"/>
</dbReference>
<sequence>MTDASGNSTTATAQVTVVDLTAPTVTTKPATLTLNASGVATLAESNVIATKADNCGIPTVQLSKTSFDCSNVSAPTTVTVTVTDASGNSTTAIAQVTVVDLTAPSISAPAAVTINANAVGCTWTLVGAQLGTPVTSDNCSVTAVTNNAPSSFSLGTTVVTWTVTDASGNSQTATQNVTIVKQPTTLSLISTPSVQYSDVVTLTATLQANGSGISSQTVSFTAGTQSVTAVTNGSGVASTTLAITQAPGTYPVVATYAGACPYDAITSSTNSLTVTKENAIATYTGALFASTSGSNSSAAIVTLSATIQDITAVPSDPAYDPYLGDIKNATVTFRILETGQTIPATIGYVNPGDTKTGTATVNWSIDIGTAESKQFTVQVLVNGYYIGNDQTVVTISKPLNDFVTGGGYVVVTNSAGTKAATAGTKNNFGFNIKYNKSGKSLQGNINTIIRRVEDGVLRVYQIKGNVMTSLAVQNVSATVATAVFNGKANIQDITDPLNVISLSGNLSLQVNMTDRGEPGTADGIAITAWDKDGGLWFASEWNGVKTVEKTLGGGNLVIRGGNVSTTNAREAAVEAVSAETPMKLEVQAYPNPTSDVLNVTVKGAASDLKTVKLKLYDLTNRVRGEWPVNLSNGEGNATIDIRENGAGLYILSAEGDKGRATMRIMKSGN</sequence>
<protein>
    <recommendedName>
        <fullName evidence="7">HYR domain-containing protein</fullName>
    </recommendedName>
</protein>
<dbReference type="Pfam" id="PF02494">
    <property type="entry name" value="HYR"/>
    <property type="match status" value="1"/>
</dbReference>
<evidence type="ECO:0000259" key="4">
    <source>
        <dbReference type="Pfam" id="PF18962"/>
    </source>
</evidence>
<dbReference type="InterPro" id="IPR013783">
    <property type="entry name" value="Ig-like_fold"/>
</dbReference>
<keyword evidence="6" id="KW-1185">Reference proteome</keyword>
<dbReference type="SUPFAM" id="SSF49373">
    <property type="entry name" value="Invasin/intimin cell-adhesion fragments"/>
    <property type="match status" value="1"/>
</dbReference>